<dbReference type="Proteomes" id="UP000308230">
    <property type="component" value="Unassembled WGS sequence"/>
</dbReference>
<comment type="caution">
    <text evidence="2">The sequence shown here is derived from an EMBL/GenBank/DDBJ whole genome shotgun (WGS) entry which is preliminary data.</text>
</comment>
<accession>A0A5R9F423</accession>
<dbReference type="AlphaFoldDB" id="A0A5R9F423"/>
<evidence type="ECO:0000313" key="2">
    <source>
        <dbReference type="EMBL" id="TLS37751.1"/>
    </source>
</evidence>
<protein>
    <submittedName>
        <fullName evidence="2">Uncharacterized protein</fullName>
    </submittedName>
</protein>
<keyword evidence="3" id="KW-1185">Reference proteome</keyword>
<dbReference type="EMBL" id="SWLG01000005">
    <property type="protein sequence ID" value="TLS37751.1"/>
    <property type="molecule type" value="Genomic_DNA"/>
</dbReference>
<evidence type="ECO:0000256" key="1">
    <source>
        <dbReference type="SAM" id="MobiDB-lite"/>
    </source>
</evidence>
<feature type="compositionally biased region" description="Basic residues" evidence="1">
    <location>
        <begin position="22"/>
        <end position="35"/>
    </location>
</feature>
<gene>
    <name evidence="2" type="ORF">FCL54_07985</name>
</gene>
<evidence type="ECO:0000313" key="3">
    <source>
        <dbReference type="Proteomes" id="UP000308230"/>
    </source>
</evidence>
<name>A0A5R9F423_9BACL</name>
<feature type="region of interest" description="Disordered" evidence="1">
    <location>
        <begin position="1"/>
        <end position="39"/>
    </location>
</feature>
<proteinExistence type="predicted"/>
<dbReference type="RefSeq" id="WP_138125133.1">
    <property type="nucleotide sequence ID" value="NZ_SWLG01000005.1"/>
</dbReference>
<sequence length="64" mass="7827">MKTIQDELTKWTNKNMPEKKIIKPRPKTQSKKPKKKKEEKIDWADLMGMRRPTYRRNRGAMRQK</sequence>
<reference evidence="2 3" key="1">
    <citation type="submission" date="2019-04" db="EMBL/GenBank/DDBJ databases">
        <title>Bacillus caeni sp. nov., a bacterium isolated from mangrove sediment.</title>
        <authorList>
            <person name="Huang H."/>
            <person name="Mo K."/>
            <person name="Hu Y."/>
        </authorList>
    </citation>
    <scope>NUCLEOTIDE SEQUENCE [LARGE SCALE GENOMIC DNA]</scope>
    <source>
        <strain evidence="2 3">HB172195</strain>
    </source>
</reference>
<organism evidence="2 3">
    <name type="scientific">Exobacillus caeni</name>
    <dbReference type="NCBI Taxonomy" id="2574798"/>
    <lineage>
        <taxon>Bacteria</taxon>
        <taxon>Bacillati</taxon>
        <taxon>Bacillota</taxon>
        <taxon>Bacilli</taxon>
        <taxon>Bacillales</taxon>
        <taxon>Guptibacillaceae</taxon>
        <taxon>Exobacillus</taxon>
    </lineage>
</organism>